<gene>
    <name evidence="12" type="ORF">K1I37_13265</name>
</gene>
<evidence type="ECO:0000256" key="6">
    <source>
        <dbReference type="ARBA" id="ARBA00023002"/>
    </source>
</evidence>
<dbReference type="PANTHER" id="PTHR35457">
    <property type="entry name" value="HEME A SYNTHASE"/>
    <property type="match status" value="1"/>
</dbReference>
<evidence type="ECO:0000256" key="4">
    <source>
        <dbReference type="ARBA" id="ARBA00022723"/>
    </source>
</evidence>
<keyword evidence="2" id="KW-1003">Cell membrane</keyword>
<proteinExistence type="predicted"/>
<evidence type="ECO:0000256" key="8">
    <source>
        <dbReference type="ARBA" id="ARBA00023133"/>
    </source>
</evidence>
<evidence type="ECO:0000256" key="3">
    <source>
        <dbReference type="ARBA" id="ARBA00022692"/>
    </source>
</evidence>
<keyword evidence="3" id="KW-0812">Transmembrane</keyword>
<dbReference type="Pfam" id="PF02628">
    <property type="entry name" value="COX15-CtaA"/>
    <property type="match status" value="1"/>
</dbReference>
<sequence length="303" mass="33159">MKFHHLAWATTVVIGLQMILAGIIVGEDAGFVCPNWPVCGHPVSISGSLMFELVHRFVAALLGVFVIWLFIWLLVSYRQNRAMMWTCCLGLVSLLIQIVYAGLIVLFVFPGTATTVDVLNSMVMLSLFVHLANLAQRDDQIKHSVVLEAPNPQRTALKRAAWMLYVCGLLAVAAGAVFRHTGASQALFGQDSYISSHGRHVPPSQMLSQSLLGIHMVTAVLLVLAGIWFVLTTFKHKYLRNVSVLIFAFIVIQGILGVVSLQTELEIVVVTFHWGVAGLIIGVIAFALSRLYLPGANAKQELS</sequence>
<organism evidence="12 13">
    <name type="scientific">Alicyclobacillus acidoterrestris (strain ATCC 49025 / DSM 3922 / CIP 106132 / NCIMB 13137 / GD3B)</name>
    <dbReference type="NCBI Taxonomy" id="1356854"/>
    <lineage>
        <taxon>Bacteria</taxon>
        <taxon>Bacillati</taxon>
        <taxon>Bacillota</taxon>
        <taxon>Bacilli</taxon>
        <taxon>Bacillales</taxon>
        <taxon>Alicyclobacillaceae</taxon>
        <taxon>Alicyclobacillus</taxon>
    </lineage>
</organism>
<keyword evidence="5" id="KW-1133">Transmembrane helix</keyword>
<accession>T0DU55</accession>
<evidence type="ECO:0000256" key="7">
    <source>
        <dbReference type="ARBA" id="ARBA00023004"/>
    </source>
</evidence>
<dbReference type="RefSeq" id="WP_021294876.1">
    <property type="nucleotide sequence ID" value="NZ_AURB01000020.1"/>
</dbReference>
<dbReference type="PANTHER" id="PTHR35457:SF1">
    <property type="entry name" value="HEME A SYNTHASE"/>
    <property type="match status" value="1"/>
</dbReference>
<evidence type="ECO:0000256" key="1">
    <source>
        <dbReference type="ARBA" id="ARBA00004141"/>
    </source>
</evidence>
<keyword evidence="6" id="KW-0560">Oxidoreductase</keyword>
<keyword evidence="7" id="KW-0408">Iron</keyword>
<dbReference type="GO" id="GO:0016491">
    <property type="term" value="F:oxidoreductase activity"/>
    <property type="evidence" value="ECO:0007669"/>
    <property type="project" value="UniProtKB-KW"/>
</dbReference>
<comment type="pathway">
    <text evidence="11">Porphyrin-containing compound metabolism.</text>
</comment>
<dbReference type="STRING" id="1356854.N007_18860"/>
<dbReference type="GO" id="GO:0016020">
    <property type="term" value="C:membrane"/>
    <property type="evidence" value="ECO:0007669"/>
    <property type="project" value="UniProtKB-SubCell"/>
</dbReference>
<evidence type="ECO:0000256" key="5">
    <source>
        <dbReference type="ARBA" id="ARBA00022989"/>
    </source>
</evidence>
<dbReference type="EMBL" id="CP080467">
    <property type="protein sequence ID" value="UNO47662.1"/>
    <property type="molecule type" value="Genomic_DNA"/>
</dbReference>
<evidence type="ECO:0000313" key="13">
    <source>
        <dbReference type="Proteomes" id="UP000829401"/>
    </source>
</evidence>
<dbReference type="KEGG" id="aaco:K1I37_13265"/>
<keyword evidence="9" id="KW-0472">Membrane</keyword>
<keyword evidence="8" id="KW-0350">Heme biosynthesis</keyword>
<evidence type="ECO:0000313" key="12">
    <source>
        <dbReference type="EMBL" id="UNO47662.1"/>
    </source>
</evidence>
<evidence type="ECO:0000256" key="2">
    <source>
        <dbReference type="ARBA" id="ARBA00022475"/>
    </source>
</evidence>
<protein>
    <submittedName>
        <fullName evidence="12">COX15/CtaA family protein</fullName>
    </submittedName>
</protein>
<reference evidence="13" key="1">
    <citation type="journal article" date="2022" name="G3 (Bethesda)">
        <title>Unveiling the complete genome sequence of Alicyclobacillus acidoterrestris DSM 3922T, a taint-producing strain.</title>
        <authorList>
            <person name="Leonardo I.C."/>
            <person name="Barreto Crespo M.T."/>
            <person name="Gaspar F.B."/>
        </authorList>
    </citation>
    <scope>NUCLEOTIDE SEQUENCE [LARGE SCALE GENOMIC DNA]</scope>
    <source>
        <strain evidence="13">DSM 3922</strain>
    </source>
</reference>
<comment type="subcellular location">
    <subcellularLocation>
        <location evidence="1">Membrane</location>
        <topology evidence="1">Multi-pass membrane protein</topology>
    </subcellularLocation>
</comment>
<keyword evidence="13" id="KW-1185">Reference proteome</keyword>
<dbReference type="eggNOG" id="COG1612">
    <property type="taxonomic scope" value="Bacteria"/>
</dbReference>
<evidence type="ECO:0000256" key="9">
    <source>
        <dbReference type="ARBA" id="ARBA00023136"/>
    </source>
</evidence>
<evidence type="ECO:0000256" key="11">
    <source>
        <dbReference type="ARBA" id="ARBA00023444"/>
    </source>
</evidence>
<evidence type="ECO:0000256" key="10">
    <source>
        <dbReference type="ARBA" id="ARBA00023157"/>
    </source>
</evidence>
<keyword evidence="4" id="KW-0479">Metal-binding</keyword>
<dbReference type="InterPro" id="IPR050450">
    <property type="entry name" value="COX15/CtaA_HemeA_synthase"/>
</dbReference>
<dbReference type="GO" id="GO:0006784">
    <property type="term" value="P:heme A biosynthetic process"/>
    <property type="evidence" value="ECO:0007669"/>
    <property type="project" value="InterPro"/>
</dbReference>
<dbReference type="OrthoDB" id="9816428at2"/>
<dbReference type="AlphaFoldDB" id="T0DU55"/>
<accession>A0A9E7CYL4</accession>
<dbReference type="InterPro" id="IPR003780">
    <property type="entry name" value="COX15/CtaA_fam"/>
</dbReference>
<dbReference type="GO" id="GO:0046872">
    <property type="term" value="F:metal ion binding"/>
    <property type="evidence" value="ECO:0007669"/>
    <property type="project" value="UniProtKB-KW"/>
</dbReference>
<dbReference type="Proteomes" id="UP000829401">
    <property type="component" value="Chromosome"/>
</dbReference>
<keyword evidence="10" id="KW-1015">Disulfide bond</keyword>
<name>T0DU55_ALIAG</name>